<feature type="transmembrane region" description="Helical" evidence="7">
    <location>
        <begin position="276"/>
        <end position="303"/>
    </location>
</feature>
<comment type="caution">
    <text evidence="10">The sequence shown here is derived from an EMBL/GenBank/DDBJ whole genome shotgun (WGS) entry which is preliminary data.</text>
</comment>
<evidence type="ECO:0000256" key="3">
    <source>
        <dbReference type="ARBA" id="ARBA00022692"/>
    </source>
</evidence>
<dbReference type="GO" id="GO:0005524">
    <property type="term" value="F:ATP binding"/>
    <property type="evidence" value="ECO:0007669"/>
    <property type="project" value="UniProtKB-KW"/>
</dbReference>
<keyword evidence="10" id="KW-0378">Hydrolase</keyword>
<dbReference type="EMBL" id="CPZF01000009">
    <property type="protein sequence ID" value="CNG14321.1"/>
    <property type="molecule type" value="Genomic_DNA"/>
</dbReference>
<evidence type="ECO:0000313" key="10">
    <source>
        <dbReference type="EMBL" id="CNG14321.1"/>
    </source>
</evidence>
<dbReference type="GO" id="GO:0016787">
    <property type="term" value="F:hydrolase activity"/>
    <property type="evidence" value="ECO:0007669"/>
    <property type="project" value="UniProtKB-KW"/>
</dbReference>
<dbReference type="InterPro" id="IPR050250">
    <property type="entry name" value="Macrolide_Exporter_MacB"/>
</dbReference>
<accession>A0A9P1V379</accession>
<evidence type="ECO:0000256" key="6">
    <source>
        <dbReference type="ARBA" id="ARBA00038076"/>
    </source>
</evidence>
<evidence type="ECO:0000256" key="7">
    <source>
        <dbReference type="SAM" id="Phobius"/>
    </source>
</evidence>
<feature type="domain" description="ABC3 transporter permease C-terminal" evidence="8">
    <location>
        <begin position="285"/>
        <end position="397"/>
    </location>
</feature>
<sequence length="404" mass="42870">MSDIPRYGPTLLQLLIESLDSLRLLGRRALLALLGIAVGCAAVVALINIGHNAEVQAMSVFKGMGSDLLVANIELPPTAKPLSYQSSALNESLLRKALPEIQSVSALTVASSEVRTHGRSVNLMVAGVNAQLAQVLDLQIAQGRFLSRYDDQNTYVVLGANVVAEMAANDIQIFPGAQLQLEGYLYQVIGILHPWGTNPMIPISIDDSILIPIAGMHRVTPSSLPTILLARTRGGDDQQHIASELQQYLAALLPDRDIATHIPQQLLAGMAQQSRMFAGLLAGLGGISLLVGGVGVMNVMLMNVSQRKREIGVRMSLGARASDIANLFLFESITLTLAGAAIGALCGTGAAWLFVYFSGWAAFSLSPLSLPLGIVSSVLTGLFFGIYPALTASRLQPAKALRDE</sequence>
<dbReference type="EC" id="3.6.3.-" evidence="10"/>
<evidence type="ECO:0000259" key="8">
    <source>
        <dbReference type="Pfam" id="PF02687"/>
    </source>
</evidence>
<evidence type="ECO:0000256" key="4">
    <source>
        <dbReference type="ARBA" id="ARBA00022989"/>
    </source>
</evidence>
<dbReference type="Pfam" id="PF02687">
    <property type="entry name" value="FtsX"/>
    <property type="match status" value="1"/>
</dbReference>
<reference evidence="10 11" key="1">
    <citation type="submission" date="2015-03" db="EMBL/GenBank/DDBJ databases">
        <authorList>
            <consortium name="Pathogen Informatics"/>
            <person name="Murphy D."/>
        </authorList>
    </citation>
    <scope>NUCLEOTIDE SEQUENCE [LARGE SCALE GENOMIC DNA]</scope>
    <source>
        <strain evidence="10 11">IP27818</strain>
    </source>
</reference>
<organism evidence="10 11">
    <name type="scientific">Yersinia enterocolitica</name>
    <dbReference type="NCBI Taxonomy" id="630"/>
    <lineage>
        <taxon>Bacteria</taxon>
        <taxon>Pseudomonadati</taxon>
        <taxon>Pseudomonadota</taxon>
        <taxon>Gammaproteobacteria</taxon>
        <taxon>Enterobacterales</taxon>
        <taxon>Yersiniaceae</taxon>
        <taxon>Yersinia</taxon>
    </lineage>
</organism>
<keyword evidence="2" id="KW-1003">Cell membrane</keyword>
<protein>
    <submittedName>
        <fullName evidence="10">Macrolide transporter ATP-binding /permease</fullName>
        <ecNumber evidence="10">3.6.3.-</ecNumber>
    </submittedName>
</protein>
<feature type="transmembrane region" description="Helical" evidence="7">
    <location>
        <begin position="369"/>
        <end position="390"/>
    </location>
</feature>
<keyword evidence="3 7" id="KW-0812">Transmembrane</keyword>
<dbReference type="GO" id="GO:0005886">
    <property type="term" value="C:plasma membrane"/>
    <property type="evidence" value="ECO:0007669"/>
    <property type="project" value="UniProtKB-SubCell"/>
</dbReference>
<keyword evidence="4 7" id="KW-1133">Transmembrane helix</keyword>
<dbReference type="AlphaFoldDB" id="A0A9P1V379"/>
<dbReference type="RefSeq" id="WP_050122738.1">
    <property type="nucleotide sequence ID" value="NZ_CAKODN010000009.1"/>
</dbReference>
<dbReference type="PANTHER" id="PTHR30572">
    <property type="entry name" value="MEMBRANE COMPONENT OF TRANSPORTER-RELATED"/>
    <property type="match status" value="1"/>
</dbReference>
<name>A0A9P1V379_YEREN</name>
<proteinExistence type="inferred from homology"/>
<feature type="transmembrane region" description="Helical" evidence="7">
    <location>
        <begin position="324"/>
        <end position="357"/>
    </location>
</feature>
<keyword evidence="10" id="KW-0547">Nucleotide-binding</keyword>
<evidence type="ECO:0000313" key="11">
    <source>
        <dbReference type="Proteomes" id="UP000041356"/>
    </source>
</evidence>
<dbReference type="PANTHER" id="PTHR30572:SF4">
    <property type="entry name" value="ABC TRANSPORTER PERMEASE YTRF"/>
    <property type="match status" value="1"/>
</dbReference>
<comment type="similarity">
    <text evidence="6">Belongs to the ABC-4 integral membrane protein family.</text>
</comment>
<dbReference type="InterPro" id="IPR025857">
    <property type="entry name" value="MacB_PCD"/>
</dbReference>
<dbReference type="InterPro" id="IPR003838">
    <property type="entry name" value="ABC3_permease_C"/>
</dbReference>
<evidence type="ECO:0000256" key="5">
    <source>
        <dbReference type="ARBA" id="ARBA00023136"/>
    </source>
</evidence>
<evidence type="ECO:0000259" key="9">
    <source>
        <dbReference type="Pfam" id="PF12704"/>
    </source>
</evidence>
<keyword evidence="10" id="KW-0067">ATP-binding</keyword>
<dbReference type="Proteomes" id="UP000041356">
    <property type="component" value="Unassembled WGS sequence"/>
</dbReference>
<keyword evidence="5 7" id="KW-0472">Membrane</keyword>
<comment type="subcellular location">
    <subcellularLocation>
        <location evidence="1">Cell membrane</location>
        <topology evidence="1">Multi-pass membrane protein</topology>
    </subcellularLocation>
</comment>
<dbReference type="GO" id="GO:0022857">
    <property type="term" value="F:transmembrane transporter activity"/>
    <property type="evidence" value="ECO:0007669"/>
    <property type="project" value="TreeGrafter"/>
</dbReference>
<evidence type="ECO:0000256" key="1">
    <source>
        <dbReference type="ARBA" id="ARBA00004651"/>
    </source>
</evidence>
<dbReference type="Pfam" id="PF12704">
    <property type="entry name" value="MacB_PCD"/>
    <property type="match status" value="1"/>
</dbReference>
<gene>
    <name evidence="10" type="primary">macB_7</name>
    <name evidence="10" type="ORF">ERS137939_03360</name>
</gene>
<feature type="domain" description="MacB-like periplasmic core" evidence="9">
    <location>
        <begin position="30"/>
        <end position="247"/>
    </location>
</feature>
<evidence type="ECO:0000256" key="2">
    <source>
        <dbReference type="ARBA" id="ARBA00022475"/>
    </source>
</evidence>
<feature type="transmembrane region" description="Helical" evidence="7">
    <location>
        <begin position="29"/>
        <end position="49"/>
    </location>
</feature>